<dbReference type="Proteomes" id="UP000177932">
    <property type="component" value="Unassembled WGS sequence"/>
</dbReference>
<organism evidence="2 3">
    <name type="scientific">Candidatus Spechtbacteria bacterium RIFCSPHIGHO2_01_FULL_43_30</name>
    <dbReference type="NCBI Taxonomy" id="1802158"/>
    <lineage>
        <taxon>Bacteria</taxon>
        <taxon>Candidatus Spechtiibacteriota</taxon>
    </lineage>
</organism>
<accession>A0A1G2H5C7</accession>
<dbReference type="STRING" id="1802158.A2827_00900"/>
<proteinExistence type="predicted"/>
<dbReference type="AlphaFoldDB" id="A0A1G2H5C7"/>
<evidence type="ECO:0000256" key="1">
    <source>
        <dbReference type="SAM" id="Phobius"/>
    </source>
</evidence>
<evidence type="ECO:0000313" key="3">
    <source>
        <dbReference type="Proteomes" id="UP000177932"/>
    </source>
</evidence>
<keyword evidence="1" id="KW-0472">Membrane</keyword>
<gene>
    <name evidence="2" type="ORF">A2827_00900</name>
</gene>
<feature type="transmembrane region" description="Helical" evidence="1">
    <location>
        <begin position="57"/>
        <end position="76"/>
    </location>
</feature>
<protein>
    <submittedName>
        <fullName evidence="2">Uncharacterized protein</fullName>
    </submittedName>
</protein>
<feature type="transmembrane region" description="Helical" evidence="1">
    <location>
        <begin position="92"/>
        <end position="114"/>
    </location>
</feature>
<comment type="caution">
    <text evidence="2">The sequence shown here is derived from an EMBL/GenBank/DDBJ whole genome shotgun (WGS) entry which is preliminary data.</text>
</comment>
<feature type="transmembrane region" description="Helical" evidence="1">
    <location>
        <begin position="30"/>
        <end position="50"/>
    </location>
</feature>
<keyword evidence="1" id="KW-1133">Transmembrane helix</keyword>
<sequence>MILFLNAVVILLGFIASVFGKKFGLITGWKSGYVAIVSGIFLAFLIFMIFNTDHAKLFIIFGIMGMALEAAVDFFYKAISRERLFAYKHLTIFGYGSILSFPFWGAAGIMFYAIGDLIK</sequence>
<keyword evidence="1" id="KW-0812">Transmembrane</keyword>
<name>A0A1G2H5C7_9BACT</name>
<evidence type="ECO:0000313" key="2">
    <source>
        <dbReference type="EMBL" id="OGZ57411.1"/>
    </source>
</evidence>
<reference evidence="2 3" key="1">
    <citation type="journal article" date="2016" name="Nat. Commun.">
        <title>Thousands of microbial genomes shed light on interconnected biogeochemical processes in an aquifer system.</title>
        <authorList>
            <person name="Anantharaman K."/>
            <person name="Brown C.T."/>
            <person name="Hug L.A."/>
            <person name="Sharon I."/>
            <person name="Castelle C.J."/>
            <person name="Probst A.J."/>
            <person name="Thomas B.C."/>
            <person name="Singh A."/>
            <person name="Wilkins M.J."/>
            <person name="Karaoz U."/>
            <person name="Brodie E.L."/>
            <person name="Williams K.H."/>
            <person name="Hubbard S.S."/>
            <person name="Banfield J.F."/>
        </authorList>
    </citation>
    <scope>NUCLEOTIDE SEQUENCE [LARGE SCALE GENOMIC DNA]</scope>
</reference>
<dbReference type="EMBL" id="MHOD01000031">
    <property type="protein sequence ID" value="OGZ57411.1"/>
    <property type="molecule type" value="Genomic_DNA"/>
</dbReference>